<keyword evidence="4" id="KW-0808">Transferase</keyword>
<dbReference type="InterPro" id="IPR015422">
    <property type="entry name" value="PyrdxlP-dep_Trfase_small"/>
</dbReference>
<dbReference type="GO" id="GO:0016212">
    <property type="term" value="F:kynurenine-oxoglutarate transaminase activity"/>
    <property type="evidence" value="ECO:0007669"/>
    <property type="project" value="TreeGrafter"/>
</dbReference>
<dbReference type="InterPro" id="IPR015421">
    <property type="entry name" value="PyrdxlP-dep_Trfase_major"/>
</dbReference>
<dbReference type="InterPro" id="IPR051326">
    <property type="entry name" value="Kynurenine-oxoglutarate_AT"/>
</dbReference>
<evidence type="ECO:0000256" key="3">
    <source>
        <dbReference type="ARBA" id="ARBA00022576"/>
    </source>
</evidence>
<feature type="domain" description="Aminotransferase class I/classII large" evidence="6">
    <location>
        <begin position="51"/>
        <end position="455"/>
    </location>
</feature>
<dbReference type="Gene3D" id="3.90.1150.10">
    <property type="entry name" value="Aspartate Aminotransferase, domain 1"/>
    <property type="match status" value="1"/>
</dbReference>
<dbReference type="EMBL" id="CCYA01000278">
    <property type="protein sequence ID" value="CEH16370.1"/>
    <property type="molecule type" value="Genomic_DNA"/>
</dbReference>
<evidence type="ECO:0000256" key="1">
    <source>
        <dbReference type="ARBA" id="ARBA00001933"/>
    </source>
</evidence>
<accession>A0A0N7LAE6</accession>
<evidence type="ECO:0000259" key="6">
    <source>
        <dbReference type="Pfam" id="PF00155"/>
    </source>
</evidence>
<evidence type="ECO:0000256" key="4">
    <source>
        <dbReference type="ARBA" id="ARBA00022679"/>
    </source>
</evidence>
<dbReference type="Gene3D" id="3.40.640.10">
    <property type="entry name" value="Type I PLP-dependent aspartate aminotransferase-like (Major domain)"/>
    <property type="match status" value="1"/>
</dbReference>
<keyword evidence="5" id="KW-0663">Pyridoxal phosphate</keyword>
<dbReference type="STRING" id="401625.A0A0N7LAE6"/>
<dbReference type="PANTHER" id="PTHR43807">
    <property type="entry name" value="FI04487P"/>
    <property type="match status" value="1"/>
</dbReference>
<dbReference type="FunFam" id="3.40.640.10:FF:000024">
    <property type="entry name" value="Kynurenine--oxoglutarate transaminase 3"/>
    <property type="match status" value="1"/>
</dbReference>
<dbReference type="CDD" id="cd00609">
    <property type="entry name" value="AAT_like"/>
    <property type="match status" value="1"/>
</dbReference>
<dbReference type="AlphaFoldDB" id="A0A0N7LAE6"/>
<dbReference type="GO" id="GO:0030170">
    <property type="term" value="F:pyridoxal phosphate binding"/>
    <property type="evidence" value="ECO:0007669"/>
    <property type="project" value="InterPro"/>
</dbReference>
<dbReference type="OrthoDB" id="2414662at2759"/>
<protein>
    <submittedName>
        <fullName evidence="7">1-aminocyclopropane-1-carboxylate synthase, and related proteins</fullName>
    </submittedName>
</protein>
<dbReference type="SUPFAM" id="SSF53383">
    <property type="entry name" value="PLP-dependent transferases"/>
    <property type="match status" value="1"/>
</dbReference>
<dbReference type="PROSITE" id="PS00105">
    <property type="entry name" value="AA_TRANSFER_CLASS_1"/>
    <property type="match status" value="1"/>
</dbReference>
<dbReference type="Proteomes" id="UP000054845">
    <property type="component" value="Unassembled WGS sequence"/>
</dbReference>
<proteinExistence type="inferred from homology"/>
<dbReference type="PANTHER" id="PTHR43807:SF20">
    <property type="entry name" value="FI04487P"/>
    <property type="match status" value="1"/>
</dbReference>
<dbReference type="InterPro" id="IPR004839">
    <property type="entry name" value="Aminotransferase_I/II_large"/>
</dbReference>
<evidence type="ECO:0000313" key="7">
    <source>
        <dbReference type="EMBL" id="CEH16370.1"/>
    </source>
</evidence>
<name>A0A0N7LAE6_9BASI</name>
<dbReference type="InterPro" id="IPR004838">
    <property type="entry name" value="NHTrfase_class1_PyrdxlP-BS"/>
</dbReference>
<dbReference type="InterPro" id="IPR015424">
    <property type="entry name" value="PyrdxlP-dep_Trfase"/>
</dbReference>
<dbReference type="GO" id="GO:0005739">
    <property type="term" value="C:mitochondrion"/>
    <property type="evidence" value="ECO:0007669"/>
    <property type="project" value="TreeGrafter"/>
</dbReference>
<evidence type="ECO:0000256" key="5">
    <source>
        <dbReference type="ARBA" id="ARBA00022898"/>
    </source>
</evidence>
<sequence length="464" mass="51699">MTSAIAAEPSGISHGPRTRFTEVSSRIFEEYNRGPDVWSMFNPLVFPTAKNLGQGFMNWQPPSFVLEELKKDVGERTDVHHYSHPKGRPRLRQALSQYLSKSLRVPDVSKGDVFDQGQLPQLRSESDRLLDPETQVLVTAGANGGMYAALNAFLEPGDEVIVFEPFFDQYICEITYCGGKPVYVPLIPPSKPGGGNAGADEWKVDWSALDAALASGKVKAIIFNTPHNPIGKVFELEELQQLARRCVEMDLLVVSDEVYDCLTFDGKEHIRIAALEGMWDRTVTVGSAGKSFAATGWRIGWVAGAEHLIKPTLVSHTRIVFTCNSAASEAAAAGLEHAIQSDFFDQQSKEYEARRTKLTNMLDKLGLPYTLPHGAYFIMADMSRLQIPEGFEFPKDVASKAKDFQLAWFVAKIADVVTIPTTAFVSDEHWHLYENFLRFAFCKDGGEIEEAAVRLEKLRPYLKK</sequence>
<reference evidence="7 8" key="1">
    <citation type="submission" date="2014-09" db="EMBL/GenBank/DDBJ databases">
        <authorList>
            <person name="Magalhaes I.L.F."/>
            <person name="Oliveira U."/>
            <person name="Santos F.R."/>
            <person name="Vidigal T.H.D.A."/>
            <person name="Brescovit A.D."/>
            <person name="Santos A.J."/>
        </authorList>
    </citation>
    <scope>NUCLEOTIDE SEQUENCE [LARGE SCALE GENOMIC DNA]</scope>
</reference>
<comment type="cofactor">
    <cofactor evidence="1">
        <name>pyridoxal 5'-phosphate</name>
        <dbReference type="ChEBI" id="CHEBI:597326"/>
    </cofactor>
</comment>
<keyword evidence="8" id="KW-1185">Reference proteome</keyword>
<organism evidence="7 8">
    <name type="scientific">Ceraceosorus bombacis</name>
    <dbReference type="NCBI Taxonomy" id="401625"/>
    <lineage>
        <taxon>Eukaryota</taxon>
        <taxon>Fungi</taxon>
        <taxon>Dikarya</taxon>
        <taxon>Basidiomycota</taxon>
        <taxon>Ustilaginomycotina</taxon>
        <taxon>Exobasidiomycetes</taxon>
        <taxon>Ceraceosorales</taxon>
        <taxon>Ceraceosoraceae</taxon>
        <taxon>Ceraceosorus</taxon>
    </lineage>
</organism>
<evidence type="ECO:0000313" key="8">
    <source>
        <dbReference type="Proteomes" id="UP000054845"/>
    </source>
</evidence>
<evidence type="ECO:0000256" key="2">
    <source>
        <dbReference type="ARBA" id="ARBA00007441"/>
    </source>
</evidence>
<comment type="similarity">
    <text evidence="2">Belongs to the class-I pyridoxal-phosphate-dependent aminotransferase family.</text>
</comment>
<keyword evidence="3" id="KW-0032">Aminotransferase</keyword>
<dbReference type="Pfam" id="PF00155">
    <property type="entry name" value="Aminotran_1_2"/>
    <property type="match status" value="1"/>
</dbReference>